<name>A0A1K1RQ32_9BACT</name>
<accession>A0A1K1RQ32</accession>
<dbReference type="EMBL" id="CP140154">
    <property type="protein sequence ID" value="WQG91909.1"/>
    <property type="molecule type" value="Genomic_DNA"/>
</dbReference>
<evidence type="ECO:0008006" key="5">
    <source>
        <dbReference type="Google" id="ProtNLM"/>
    </source>
</evidence>
<dbReference type="EMBL" id="FPIZ01000013">
    <property type="protein sequence ID" value="SFW74158.1"/>
    <property type="molecule type" value="Genomic_DNA"/>
</dbReference>
<evidence type="ECO:0000313" key="3">
    <source>
        <dbReference type="Proteomes" id="UP000183788"/>
    </source>
</evidence>
<gene>
    <name evidence="1" type="ORF">SAMN05661012_04110</name>
    <name evidence="2" type="ORF">SR876_10365</name>
</gene>
<dbReference type="RefSeq" id="WP_072363103.1">
    <property type="nucleotide sequence ID" value="NZ_CBHWAX010000022.1"/>
</dbReference>
<dbReference type="InterPro" id="IPR036249">
    <property type="entry name" value="Thioredoxin-like_sf"/>
</dbReference>
<organism evidence="1 3">
    <name type="scientific">Chitinophaga sancti</name>
    <dbReference type="NCBI Taxonomy" id="1004"/>
    <lineage>
        <taxon>Bacteria</taxon>
        <taxon>Pseudomonadati</taxon>
        <taxon>Bacteroidota</taxon>
        <taxon>Chitinophagia</taxon>
        <taxon>Chitinophagales</taxon>
        <taxon>Chitinophagaceae</taxon>
        <taxon>Chitinophaga</taxon>
    </lineage>
</organism>
<reference evidence="1 3" key="1">
    <citation type="submission" date="2016-11" db="EMBL/GenBank/DDBJ databases">
        <authorList>
            <person name="Jaros S."/>
            <person name="Januszkiewicz K."/>
            <person name="Wedrychowicz H."/>
        </authorList>
    </citation>
    <scope>NUCLEOTIDE SEQUENCE [LARGE SCALE GENOMIC DNA]</scope>
    <source>
        <strain evidence="1 3">DSM 784</strain>
    </source>
</reference>
<protein>
    <recommendedName>
        <fullName evidence="5">Thioredoxin</fullName>
    </recommendedName>
</protein>
<keyword evidence="4" id="KW-1185">Reference proteome</keyword>
<evidence type="ECO:0000313" key="4">
    <source>
        <dbReference type="Proteomes" id="UP001326715"/>
    </source>
</evidence>
<dbReference type="Proteomes" id="UP001326715">
    <property type="component" value="Chromosome"/>
</dbReference>
<evidence type="ECO:0000313" key="2">
    <source>
        <dbReference type="EMBL" id="WQG91909.1"/>
    </source>
</evidence>
<proteinExistence type="predicted"/>
<dbReference type="Proteomes" id="UP000183788">
    <property type="component" value="Unassembled WGS sequence"/>
</dbReference>
<reference evidence="2 4" key="2">
    <citation type="submission" date="2023-11" db="EMBL/GenBank/DDBJ databases">
        <title>MicrobeMod: A computational toolkit for identifying prokaryotic methylation and restriction-modification with nanopore sequencing.</title>
        <authorList>
            <person name="Crits-Christoph A."/>
            <person name="Kang S.C."/>
            <person name="Lee H."/>
            <person name="Ostrov N."/>
        </authorList>
    </citation>
    <scope>NUCLEOTIDE SEQUENCE [LARGE SCALE GENOMIC DNA]</scope>
    <source>
        <strain evidence="2 4">ATCC 23090</strain>
    </source>
</reference>
<dbReference type="SUPFAM" id="SSF52833">
    <property type="entry name" value="Thioredoxin-like"/>
    <property type="match status" value="1"/>
</dbReference>
<sequence length="130" mass="14909">MKPDTNSINQNGMFTDRPNTFFNDFSFKEATHNTCVLLIYAGWSSFARAAKSLLVNSLAEFPDIELFILDNDEKDTFNYMITNDLFSHGWGETYWIQDGQIVSAVKRYPVSMEDLISKHHLLATKSDLTE</sequence>
<dbReference type="OrthoDB" id="678244at2"/>
<dbReference type="AlphaFoldDB" id="A0A1K1RQ32"/>
<evidence type="ECO:0000313" key="1">
    <source>
        <dbReference type="EMBL" id="SFW74158.1"/>
    </source>
</evidence>
<dbReference type="STRING" id="1004.SAMN05661012_04110"/>